<dbReference type="InterPro" id="IPR000120">
    <property type="entry name" value="Amidase"/>
</dbReference>
<dbReference type="Pfam" id="PF01425">
    <property type="entry name" value="Amidase"/>
    <property type="match status" value="1"/>
</dbReference>
<keyword evidence="4" id="KW-0378">Hydrolase</keyword>
<dbReference type="eggNOG" id="COG0154">
    <property type="taxonomic scope" value="Bacteria"/>
</dbReference>
<reference evidence="4 5" key="1">
    <citation type="journal article" date="2013" name="Genome Announc.">
        <title>Genome Sequence of the Polycyclic Aromatic Hydrocarbon-Degrading Bacterium Strain Marinobacter nanhaiticus D15-8WT.</title>
        <authorList>
            <person name="Cui Z."/>
            <person name="Gao W."/>
            <person name="Li Q."/>
            <person name="Xu G."/>
            <person name="Zheng L."/>
        </authorList>
    </citation>
    <scope>NUCLEOTIDE SEQUENCE [LARGE SCALE GENOMIC DNA]</scope>
    <source>
        <strain evidence="4 5">D15-8W</strain>
    </source>
</reference>
<gene>
    <name evidence="4" type="ORF">J057_15495</name>
</gene>
<comment type="similarity">
    <text evidence="1">Belongs to the amidase family.</text>
</comment>
<feature type="compositionally biased region" description="Low complexity" evidence="2">
    <location>
        <begin position="95"/>
        <end position="105"/>
    </location>
</feature>
<proteinExistence type="inferred from homology"/>
<dbReference type="OrthoDB" id="9811471at2"/>
<accession>N6VRK6</accession>
<dbReference type="PANTHER" id="PTHR11895:SF7">
    <property type="entry name" value="GLUTAMYL-TRNA(GLN) AMIDOTRANSFERASE SUBUNIT A, MITOCHONDRIAL"/>
    <property type="match status" value="1"/>
</dbReference>
<protein>
    <submittedName>
        <fullName evidence="4">Amidase</fullName>
        <ecNumber evidence="4">3.5.1.4</ecNumber>
    </submittedName>
</protein>
<organism evidence="4 5">
    <name type="scientific">Marinobacter nanhaiticus D15-8W</name>
    <dbReference type="NCBI Taxonomy" id="626887"/>
    <lineage>
        <taxon>Bacteria</taxon>
        <taxon>Pseudomonadati</taxon>
        <taxon>Pseudomonadota</taxon>
        <taxon>Gammaproteobacteria</taxon>
        <taxon>Pseudomonadales</taxon>
        <taxon>Marinobacteraceae</taxon>
        <taxon>Marinobacter</taxon>
    </lineage>
</organism>
<dbReference type="InterPro" id="IPR023631">
    <property type="entry name" value="Amidase_dom"/>
</dbReference>
<dbReference type="RefSeq" id="WP_004581045.1">
    <property type="nucleotide sequence ID" value="NZ_AP028878.1"/>
</dbReference>
<feature type="region of interest" description="Disordered" evidence="2">
    <location>
        <begin position="89"/>
        <end position="108"/>
    </location>
</feature>
<dbReference type="InterPro" id="IPR036928">
    <property type="entry name" value="AS_sf"/>
</dbReference>
<dbReference type="STRING" id="626887.J057_15495"/>
<name>N6VRK6_9GAMM</name>
<keyword evidence="5" id="KW-1185">Reference proteome</keyword>
<dbReference type="PATRIC" id="fig|626887.3.peg.3095"/>
<evidence type="ECO:0000259" key="3">
    <source>
        <dbReference type="Pfam" id="PF01425"/>
    </source>
</evidence>
<evidence type="ECO:0000256" key="2">
    <source>
        <dbReference type="SAM" id="MobiDB-lite"/>
    </source>
</evidence>
<dbReference type="Gene3D" id="3.90.1300.10">
    <property type="entry name" value="Amidase signature (AS) domain"/>
    <property type="match status" value="1"/>
</dbReference>
<dbReference type="Proteomes" id="UP000013165">
    <property type="component" value="Unassembled WGS sequence"/>
</dbReference>
<sequence>MSRKAQTDLGLCTATELAELYRSGEASPVDATRAALARIERFNPGVNAYTYVDEEGALKAARASASRWGQGNQRSPLDGVPVSLKDLTDVKGMPSSEGSSTSGEGLCDSDAPPAEFLREAGAVLLGQTNTPEFGWKAVTDNPRYGTTLNPWDTRLTAGGSSGGAAVAAALNMGALHQGGDSGGSIRIPAAFTGVFGFKPTFGVVPQWPPSKMASLSQIGPLTRTVEDAVAMLKVIGRYHYRDAYAIRAQPEDWGYALKDGLKGFRIAFTTQCNSVSINPEIEKRLNVVAKEFEKLGATVERIDPPFEDQIEVFRALWFIASEELCSQMSDKQLEQMDPGLRACAERAKPYRGLDLFRAQVNRALLTEKLEHLFQDYDLLLSPSVPIPPFEASDSVPPESGMRDWMEWTPYTYPFNLSEQPAASVPCGFTKEGLPIGFQVAAGKYDDLKVLRASYSYMDEHPPHFPESLNENLKHDV</sequence>
<comment type="caution">
    <text evidence="4">The sequence shown here is derived from an EMBL/GenBank/DDBJ whole genome shotgun (WGS) entry which is preliminary data.</text>
</comment>
<dbReference type="AlphaFoldDB" id="N6VRK6"/>
<feature type="domain" description="Amidase" evidence="3">
    <location>
        <begin position="30"/>
        <end position="450"/>
    </location>
</feature>
<dbReference type="NCBIfam" id="NF004815">
    <property type="entry name" value="PRK06169.1"/>
    <property type="match status" value="1"/>
</dbReference>
<dbReference type="EMBL" id="APLQ01000014">
    <property type="protein sequence ID" value="ENO12815.1"/>
    <property type="molecule type" value="Genomic_DNA"/>
</dbReference>
<evidence type="ECO:0000313" key="4">
    <source>
        <dbReference type="EMBL" id="ENO12815.1"/>
    </source>
</evidence>
<dbReference type="HOGENOM" id="CLU_009600_0_4_6"/>
<evidence type="ECO:0000256" key="1">
    <source>
        <dbReference type="ARBA" id="ARBA00009199"/>
    </source>
</evidence>
<dbReference type="PANTHER" id="PTHR11895">
    <property type="entry name" value="TRANSAMIDASE"/>
    <property type="match status" value="1"/>
</dbReference>
<evidence type="ECO:0000313" key="5">
    <source>
        <dbReference type="Proteomes" id="UP000013165"/>
    </source>
</evidence>
<dbReference type="EC" id="3.5.1.4" evidence="4"/>
<dbReference type="SUPFAM" id="SSF75304">
    <property type="entry name" value="Amidase signature (AS) enzymes"/>
    <property type="match status" value="1"/>
</dbReference>
<dbReference type="GO" id="GO:0004040">
    <property type="term" value="F:amidase activity"/>
    <property type="evidence" value="ECO:0007669"/>
    <property type="project" value="UniProtKB-EC"/>
</dbReference>